<keyword evidence="1" id="KW-0175">Coiled coil</keyword>
<dbReference type="Proteomes" id="UP001652661">
    <property type="component" value="Chromosome X"/>
</dbReference>
<organism evidence="4 5">
    <name type="scientific">Drosophila kikkawai</name>
    <name type="common">Fruit fly</name>
    <dbReference type="NCBI Taxonomy" id="30033"/>
    <lineage>
        <taxon>Eukaryota</taxon>
        <taxon>Metazoa</taxon>
        <taxon>Ecdysozoa</taxon>
        <taxon>Arthropoda</taxon>
        <taxon>Hexapoda</taxon>
        <taxon>Insecta</taxon>
        <taxon>Pterygota</taxon>
        <taxon>Neoptera</taxon>
        <taxon>Endopterygota</taxon>
        <taxon>Diptera</taxon>
        <taxon>Brachycera</taxon>
        <taxon>Muscomorpha</taxon>
        <taxon>Ephydroidea</taxon>
        <taxon>Drosophilidae</taxon>
        <taxon>Drosophila</taxon>
        <taxon>Sophophora</taxon>
    </lineage>
</organism>
<feature type="compositionally biased region" description="Low complexity" evidence="2">
    <location>
        <begin position="636"/>
        <end position="646"/>
    </location>
</feature>
<feature type="compositionally biased region" description="Polar residues" evidence="2">
    <location>
        <begin position="99"/>
        <end position="122"/>
    </location>
</feature>
<dbReference type="RefSeq" id="XP_017035377.1">
    <property type="nucleotide sequence ID" value="XM_017179888.3"/>
</dbReference>
<feature type="compositionally biased region" description="Basic and acidic residues" evidence="2">
    <location>
        <begin position="665"/>
        <end position="686"/>
    </location>
</feature>
<sequence length="769" mass="87665">MNQKRINQMRSINRGQEQGLQQILQPMAASQLPQGQAGGNQAQQQQQQQSVRRKMTYTRTELLCRGLPTTQIPRRSPRTRGTYYQNNTIQQQQQQQHQSAVAPQTPLSAGPGNATSPMQSKPRSYLPRLSRLQSPNRNLTRKTEMDHHKPEKKTTPRVPNTPHASHCSISYTNPNPAPALGLGARNFRNEVSGIPVLDRNRNRNLKQRVEQRDINKEHIEVGNNTDTSSRSSRSSSPTDQSQVRVAKPILLPGEPQNKSFVYLCKPVKKVKELLTARQLRQSCENLKVKGYEGGETVGESLEPHKTNSEELLYSKAFEQGLELSSITEMSISPTSSTASQLQLQLQLPLQQLQQKQKQLQQLEDSNQQRLMSQLTTRHQQYRHQYQRQREMDMVCQNLPTLQHEIRLLQELNEKLESTLRGKQRSSHYDMDCQSSTEFYTPRCGPMLFQEMPVKQVGFLRVEHLARITQRVHTVAMAYSLAVVREFRIETKTLNELKASEETQCFYLPQPKVEEQTLVEEQTHPPPLQCTNLRMLRENPSVLIQQLRRGGGGGGGGNGSYNLLDHDMFMFINSLSKKSDESFLYSSLAVGIPTKDNSGAVPEYHHHHHHHQQLQVQAQSQVQELTGKMVHRQVNSTTQTEEQQGQGKDQEKYQGKDQGNDQGKYQGKDLVKNQGKDQGKDQEKDQNQEPLEALQLGSDQTQVQAKKDSKNQKQQLITTRKKRVIKRSPIKCNVEPKVHMKLFKTVLVGLVQVAVFLVLIMAFMYPDVSC</sequence>
<evidence type="ECO:0000313" key="4">
    <source>
        <dbReference type="Proteomes" id="UP001652661"/>
    </source>
</evidence>
<proteinExistence type="predicted"/>
<dbReference type="GeneID" id="108083895"/>
<feature type="region of interest" description="Disordered" evidence="2">
    <location>
        <begin position="633"/>
        <end position="686"/>
    </location>
</feature>
<feature type="transmembrane region" description="Helical" evidence="3">
    <location>
        <begin position="745"/>
        <end position="764"/>
    </location>
</feature>
<protein>
    <submittedName>
        <fullName evidence="5">Uncharacterized protein</fullName>
    </submittedName>
</protein>
<keyword evidence="3" id="KW-1133">Transmembrane helix</keyword>
<keyword evidence="3" id="KW-0472">Membrane</keyword>
<evidence type="ECO:0000256" key="3">
    <source>
        <dbReference type="SAM" id="Phobius"/>
    </source>
</evidence>
<evidence type="ECO:0000313" key="5">
    <source>
        <dbReference type="RefSeq" id="XP_017035377.1"/>
    </source>
</evidence>
<gene>
    <name evidence="5" type="primary">LOC108083895</name>
</gene>
<evidence type="ECO:0000256" key="1">
    <source>
        <dbReference type="SAM" id="Coils"/>
    </source>
</evidence>
<reference evidence="5" key="1">
    <citation type="submission" date="2025-08" db="UniProtKB">
        <authorList>
            <consortium name="RefSeq"/>
        </authorList>
    </citation>
    <scope>IDENTIFICATION</scope>
    <source>
        <strain evidence="5">14028-0561.14</strain>
        <tissue evidence="5">Whole fly</tissue>
    </source>
</reference>
<name>A0A6P4J203_DROKI</name>
<dbReference type="AlphaFoldDB" id="A0A6P4J203"/>
<feature type="region of interest" description="Disordered" evidence="2">
    <location>
        <begin position="697"/>
        <end position="716"/>
    </location>
</feature>
<evidence type="ECO:0000256" key="2">
    <source>
        <dbReference type="SAM" id="MobiDB-lite"/>
    </source>
</evidence>
<keyword evidence="4" id="KW-1185">Reference proteome</keyword>
<accession>A0A6P4J203</accession>
<dbReference type="OrthoDB" id="7872265at2759"/>
<feature type="compositionally biased region" description="Basic and acidic residues" evidence="2">
    <location>
        <begin position="647"/>
        <end position="658"/>
    </location>
</feature>
<feature type="compositionally biased region" description="Basic and acidic residues" evidence="2">
    <location>
        <begin position="141"/>
        <end position="154"/>
    </location>
</feature>
<feature type="compositionally biased region" description="Low complexity" evidence="2">
    <location>
        <begin position="39"/>
        <end position="49"/>
    </location>
</feature>
<keyword evidence="3" id="KW-0812">Transmembrane</keyword>
<feature type="region of interest" description="Disordered" evidence="2">
    <location>
        <begin position="198"/>
        <end position="245"/>
    </location>
</feature>
<feature type="region of interest" description="Disordered" evidence="2">
    <location>
        <begin position="596"/>
        <end position="619"/>
    </location>
</feature>
<feature type="compositionally biased region" description="Basic and acidic residues" evidence="2">
    <location>
        <begin position="207"/>
        <end position="220"/>
    </location>
</feature>
<feature type="coiled-coil region" evidence="1">
    <location>
        <begin position="398"/>
        <end position="425"/>
    </location>
</feature>
<feature type="region of interest" description="Disordered" evidence="2">
    <location>
        <begin position="30"/>
        <end position="173"/>
    </location>
</feature>